<protein>
    <recommendedName>
        <fullName evidence="2">PIN domain-containing protein</fullName>
    </recommendedName>
</protein>
<proteinExistence type="predicted"/>
<dbReference type="InterPro" id="IPR011990">
    <property type="entry name" value="TPR-like_helical_dom_sf"/>
</dbReference>
<feature type="compositionally biased region" description="Low complexity" evidence="1">
    <location>
        <begin position="269"/>
        <end position="286"/>
    </location>
</feature>
<evidence type="ECO:0000256" key="1">
    <source>
        <dbReference type="SAM" id="MobiDB-lite"/>
    </source>
</evidence>
<dbReference type="GO" id="GO:0004540">
    <property type="term" value="F:RNA nuclease activity"/>
    <property type="evidence" value="ECO:0007669"/>
    <property type="project" value="UniProtKB-ARBA"/>
</dbReference>
<comment type="caution">
    <text evidence="3">The sequence shown here is derived from an EMBL/GenBank/DDBJ whole genome shotgun (WGS) entry which is preliminary data.</text>
</comment>
<dbReference type="SUPFAM" id="SSF88723">
    <property type="entry name" value="PIN domain-like"/>
    <property type="match status" value="1"/>
</dbReference>
<feature type="region of interest" description="Disordered" evidence="1">
    <location>
        <begin position="1"/>
        <end position="236"/>
    </location>
</feature>
<gene>
    <name evidence="3" type="ORF">BB558_005617</name>
</gene>
<feature type="compositionally biased region" description="Basic and acidic residues" evidence="1">
    <location>
        <begin position="88"/>
        <end position="104"/>
    </location>
</feature>
<reference evidence="3 4" key="1">
    <citation type="journal article" date="2018" name="MBio">
        <title>Comparative Genomics Reveals the Core Gene Toolbox for the Fungus-Insect Symbiosis.</title>
        <authorList>
            <person name="Wang Y."/>
            <person name="Stata M."/>
            <person name="Wang W."/>
            <person name="Stajich J.E."/>
            <person name="White M.M."/>
            <person name="Moncalvo J.M."/>
        </authorList>
    </citation>
    <scope>NUCLEOTIDE SEQUENCE [LARGE SCALE GENOMIC DNA]</scope>
    <source>
        <strain evidence="3 4">AUS-126-30</strain>
    </source>
</reference>
<accession>A0A2U1J009</accession>
<dbReference type="EMBL" id="MBFU01000555">
    <property type="protein sequence ID" value="PVZ98396.1"/>
    <property type="molecule type" value="Genomic_DNA"/>
</dbReference>
<organism evidence="3 4">
    <name type="scientific">Smittium angustum</name>
    <dbReference type="NCBI Taxonomy" id="133377"/>
    <lineage>
        <taxon>Eukaryota</taxon>
        <taxon>Fungi</taxon>
        <taxon>Fungi incertae sedis</taxon>
        <taxon>Zoopagomycota</taxon>
        <taxon>Kickxellomycotina</taxon>
        <taxon>Harpellomycetes</taxon>
        <taxon>Harpellales</taxon>
        <taxon>Legeriomycetaceae</taxon>
        <taxon>Smittium</taxon>
    </lineage>
</organism>
<dbReference type="Pfam" id="PF13638">
    <property type="entry name" value="PIN_4"/>
    <property type="match status" value="1"/>
</dbReference>
<evidence type="ECO:0000259" key="2">
    <source>
        <dbReference type="Pfam" id="PF13638"/>
    </source>
</evidence>
<feature type="compositionally biased region" description="Low complexity" evidence="1">
    <location>
        <begin position="73"/>
        <end position="87"/>
    </location>
</feature>
<feature type="compositionally biased region" description="Basic and acidic residues" evidence="1">
    <location>
        <begin position="111"/>
        <end position="124"/>
    </location>
</feature>
<feature type="region of interest" description="Disordered" evidence="1">
    <location>
        <begin position="265"/>
        <end position="301"/>
    </location>
</feature>
<feature type="compositionally biased region" description="Basic residues" evidence="1">
    <location>
        <begin position="125"/>
        <end position="135"/>
    </location>
</feature>
<feature type="compositionally biased region" description="Polar residues" evidence="1">
    <location>
        <begin position="172"/>
        <end position="182"/>
    </location>
</feature>
<name>A0A2U1J009_SMIAN</name>
<feature type="region of interest" description="Disordered" evidence="1">
    <location>
        <begin position="703"/>
        <end position="732"/>
    </location>
</feature>
<dbReference type="CDD" id="cd09880">
    <property type="entry name" value="PIN_Smg5-6-like"/>
    <property type="match status" value="1"/>
</dbReference>
<sequence length="1521" mass="173355">MYSESNKHTTINNTDPPDKEPQPLTKNDTLSSQVIYPSKPKSRSFKPRPQVVVKSSSAQTVSQSAGRNDSLHKGSQTGTKTSFTFSGSEKKNDLQKKGVSEGKSRKFNQKKLVEKDLLNEDLRTKNKKMPSKTNKKNGSFRDTSKQIQTDLISPKSKPNKGLDKETIIPISMISNQSKITQKSKSETLYKKTPKEPEQLDSNEQKTKRAGIIQISPGINRSKQNTLSRSNAIPPGNFNKTLLSLTANRSVSTNINNTAKNLKSTSIIPNSSFNRNNSSSLDNLTSSKPNEQPKMPQVQVEKRTRSIIPIEKLEPDRSVIQKMDDSTTQRIKTVRYKLDCLDKIYEKTRDYKAFSVSSKPFKENMNSIQKLGEEISVLYGFDHNISFLNTIRKHLFCELKGDSATSRSDLWTETLLLGAELQCLYLKALKEIPQIAIRELRLGTEMWKYSVYYVIEKFRLGHNTFGNGFMKENVGKPKVPTPDFHNNGDLFDSLQYEFTEMGVESTIPKEDGIHDFWCDIERTFFEYLLFSTNVYQMAFSTTKDLMDKIMAKTLVAENDLVQGYFALQVRESESLGNLYRYMWMYSEFQNLSGNENNKISLKMNNQDHLKLEYLLNSLKWYITGVKLSPHSGKLYYNISNLCWNADSQVRAIWYSFMGLSATSPFDEGREGLLPYLESVKDSAISIFGNLDSWVLIEDEKSSSNRKKIQGKQSSNGGFRGANRKSFANNRERKKNSEDCVPEILLKLGLCPSKKKIKGKYTTEFSCVGKCITDKPESDELIPNSLGGQKKPIECFGCKNGSTSVLQRLLFLVWLKLHHKFFTKARIDEFDLWLERVYKPLFWFFIEHNVKHGGFRKDKVFEPGMIDLKDLMNKENVDILSKIDFNGDVFRKTNSFFFDSGYYMTVSDMTALHSYGRKTLVVDETPYEVLCVAKLVISDMCTILQVYESKMEVLDSIGDWRMLGPEDRSDAVSFVMQKMISFFSASYFKSIFVYLLNPLFLDKHFIQEHIGFDEKSNTDSEIGYTERLDELFSRSENARIGIFLKQLVDSEFIPGLCLLLNSFRTKLRFGVSSRKTAMEVLRGLEVSSDLGYKGIKQNTASLKYCIFSYKSGGDESKQSDDEIVEILVNLVKESKEEDRIYLLNLVRLYCFGILLVENKMVPIYLDNISDSFFVVERREISNRGESSSEKTNYGSGEDFGGHQIKESYVSETDDESMAEARKKIDYVIGETEKLYIEKTKDLKKEQMMLQNQLEEVSRNSSKREWGFGVSTNKLLASRSANFGDRFLQEKAKSSETKKISRLGSVNRIPKVNSVEGAWDSMLPGKTAFVFDTNCYIVSLGKIKEFCECTEFEVIVPLSVVMELNGLRANRTKLGTTATEAVGFIREKLEEWKKAMNVNVTKAGNSQAGKQKLKVVTMKGNFLRDLTYNNESFYDDDENSWISAIPSQSVDDVILTTCINLSKLHEFSGGLIGDFEKGKRLVLVTGDRNLRIKAFMAGIQVVPFAPFKNWASSRERRELGSELD</sequence>
<dbReference type="SUPFAM" id="SSF48452">
    <property type="entry name" value="TPR-like"/>
    <property type="match status" value="1"/>
</dbReference>
<dbReference type="Gene3D" id="3.40.50.1010">
    <property type="entry name" value="5'-nuclease"/>
    <property type="match status" value="1"/>
</dbReference>
<feature type="compositionally biased region" description="Polar residues" evidence="1">
    <location>
        <begin position="24"/>
        <end position="35"/>
    </location>
</feature>
<dbReference type="Gene3D" id="1.25.40.10">
    <property type="entry name" value="Tetratricopeptide repeat domain"/>
    <property type="match status" value="1"/>
</dbReference>
<evidence type="ECO:0000313" key="4">
    <source>
        <dbReference type="Proteomes" id="UP000245591"/>
    </source>
</evidence>
<dbReference type="Proteomes" id="UP000245591">
    <property type="component" value="Unassembled WGS sequence"/>
</dbReference>
<feature type="compositionally biased region" description="Basic and acidic residues" evidence="1">
    <location>
        <begin position="183"/>
        <end position="206"/>
    </location>
</feature>
<evidence type="ECO:0000313" key="3">
    <source>
        <dbReference type="EMBL" id="PVZ98396.1"/>
    </source>
</evidence>
<feature type="compositionally biased region" description="Polar residues" evidence="1">
    <location>
        <begin position="216"/>
        <end position="230"/>
    </location>
</feature>
<dbReference type="InterPro" id="IPR029060">
    <property type="entry name" value="PIN-like_dom_sf"/>
</dbReference>
<dbReference type="InterPro" id="IPR002716">
    <property type="entry name" value="PIN_dom"/>
</dbReference>
<keyword evidence="4" id="KW-1185">Reference proteome</keyword>
<feature type="domain" description="PIN" evidence="2">
    <location>
        <begin position="1326"/>
        <end position="1499"/>
    </location>
</feature>
<feature type="compositionally biased region" description="Polar residues" evidence="1">
    <location>
        <begin position="53"/>
        <end position="67"/>
    </location>
</feature>